<dbReference type="Proteomes" id="UP000499080">
    <property type="component" value="Unassembled WGS sequence"/>
</dbReference>
<reference evidence="1 2" key="1">
    <citation type="journal article" date="2019" name="Sci. Rep.">
        <title>Orb-weaving spider Araneus ventricosus genome elucidates the spidroin gene catalogue.</title>
        <authorList>
            <person name="Kono N."/>
            <person name="Nakamura H."/>
            <person name="Ohtoshi R."/>
            <person name="Moran D.A.P."/>
            <person name="Shinohara A."/>
            <person name="Yoshida Y."/>
            <person name="Fujiwara M."/>
            <person name="Mori M."/>
            <person name="Tomita M."/>
            <person name="Arakawa K."/>
        </authorList>
    </citation>
    <scope>NUCLEOTIDE SEQUENCE [LARGE SCALE GENOMIC DNA]</scope>
</reference>
<dbReference type="AlphaFoldDB" id="A0A4Y2IIR6"/>
<protein>
    <submittedName>
        <fullName evidence="1">Uncharacterized protein</fullName>
    </submittedName>
</protein>
<evidence type="ECO:0000313" key="1">
    <source>
        <dbReference type="EMBL" id="GBM77169.1"/>
    </source>
</evidence>
<gene>
    <name evidence="1" type="ORF">AVEN_113871_1</name>
</gene>
<name>A0A4Y2IIR6_ARAVE</name>
<dbReference type="EMBL" id="BGPR01106692">
    <property type="protein sequence ID" value="GBM77169.1"/>
    <property type="molecule type" value="Genomic_DNA"/>
</dbReference>
<accession>A0A4Y2IIR6</accession>
<proteinExistence type="predicted"/>
<sequence>MKSSHKCGRVRWQTHGCHSAHPGIDTLGTLGNCAKTSLRLTDFYYPKGAHLLEPLKKSLTLTLFHRLIYSKSLTNRHAREAPISGYLKSPDS</sequence>
<keyword evidence="2" id="KW-1185">Reference proteome</keyword>
<organism evidence="1 2">
    <name type="scientific">Araneus ventricosus</name>
    <name type="common">Orbweaver spider</name>
    <name type="synonym">Epeira ventricosa</name>
    <dbReference type="NCBI Taxonomy" id="182803"/>
    <lineage>
        <taxon>Eukaryota</taxon>
        <taxon>Metazoa</taxon>
        <taxon>Ecdysozoa</taxon>
        <taxon>Arthropoda</taxon>
        <taxon>Chelicerata</taxon>
        <taxon>Arachnida</taxon>
        <taxon>Araneae</taxon>
        <taxon>Araneomorphae</taxon>
        <taxon>Entelegynae</taxon>
        <taxon>Araneoidea</taxon>
        <taxon>Araneidae</taxon>
        <taxon>Araneus</taxon>
    </lineage>
</organism>
<evidence type="ECO:0000313" key="2">
    <source>
        <dbReference type="Proteomes" id="UP000499080"/>
    </source>
</evidence>
<comment type="caution">
    <text evidence="1">The sequence shown here is derived from an EMBL/GenBank/DDBJ whole genome shotgun (WGS) entry which is preliminary data.</text>
</comment>